<feature type="domain" description="Aminoacyl-transfer RNA synthetases class-II family profile" evidence="9">
    <location>
        <begin position="47"/>
        <end position="287"/>
    </location>
</feature>
<dbReference type="InterPro" id="IPR004499">
    <property type="entry name" value="Pro-tRNA-ligase_IIa_arc-type"/>
</dbReference>
<dbReference type="Pfam" id="PF00587">
    <property type="entry name" value="tRNA-synt_2b"/>
    <property type="match status" value="1"/>
</dbReference>
<keyword evidence="8" id="KW-0963">Cytoplasm</keyword>
<dbReference type="InterPro" id="IPR045864">
    <property type="entry name" value="aa-tRNA-synth_II/BPL/LPL"/>
</dbReference>
<sequence length="483" mass="55971">MDRKLVKIGITEKKDENFSEWYTQTVLKAELIDYSQVKGFIILREYGFSIWENIQAILDKEFKKDGTKNAYFPLLIPESLLNREADHFKGFTPEVFWVTKTGDNDIENKLAIRPTSETIAYESYAKWIKSWRDLPLKLNFWNSVLRAEIKDTKPFIRTSEFLWQEGHTVHETEEDATQQVEFMLRLYKKFVNEYLALPILTGKKSDKEKFVGADYTLTLEGIMPDGKALQMGTSHHLGQNFSKPFEISFLGKDEEQHFAWQTSWGVSWRLMGALIMTHGDDKGLILPPKIAPIQIVIIPIYYDDVKKNEILAVIEDIVAKLDSKNIRSYVDSSDQHTPGWKFNQWEMKGVPIRMEIGPKDLEKNSLVIVKRNSREKKNISINENPVDQIVKELDAMQDELFEIAKSKHDNMISRSTDYKELCEKLNKERGFVKVDWCGNRNCEDKVKDETGADIRLIEDENVDSVCIVCGKNSTDSVYFAKSY</sequence>
<dbReference type="InterPro" id="IPR004154">
    <property type="entry name" value="Anticodon-bd"/>
</dbReference>
<dbReference type="PRINTS" id="PR01046">
    <property type="entry name" value="TRNASYNTHPRO"/>
</dbReference>
<comment type="function">
    <text evidence="8">Catalyzes the attachment of proline to tRNA(Pro) in a two-step reaction: proline is first activated by ATP to form Pro-AMP and then transferred to the acceptor end of tRNA(Pro).</text>
</comment>
<dbReference type="AlphaFoldDB" id="A0A075G5W3"/>
<evidence type="ECO:0000256" key="2">
    <source>
        <dbReference type="ARBA" id="ARBA00022741"/>
    </source>
</evidence>
<dbReference type="PANTHER" id="PTHR43382">
    <property type="entry name" value="PROLYL-TRNA SYNTHETASE"/>
    <property type="match status" value="1"/>
</dbReference>
<dbReference type="PANTHER" id="PTHR43382:SF2">
    <property type="entry name" value="BIFUNCTIONAL GLUTAMATE_PROLINE--TRNA LIGASE"/>
    <property type="match status" value="1"/>
</dbReference>
<dbReference type="HAMAP" id="MF_01571">
    <property type="entry name" value="Pro_tRNA_synth_type3"/>
    <property type="match status" value="1"/>
</dbReference>
<protein>
    <recommendedName>
        <fullName evidence="8">Proline--tRNA ligase</fullName>
        <ecNumber evidence="8">6.1.1.15</ecNumber>
    </recommendedName>
    <alternativeName>
        <fullName evidence="8">Prolyl-tRNA synthetase</fullName>
        <shortName evidence="8">ProRS</shortName>
    </alternativeName>
</protein>
<dbReference type="InterPro" id="IPR002316">
    <property type="entry name" value="Pro-tRNA-ligase_IIa"/>
</dbReference>
<dbReference type="GO" id="GO:0006433">
    <property type="term" value="P:prolyl-tRNA aminoacylation"/>
    <property type="evidence" value="ECO:0007669"/>
    <property type="project" value="UniProtKB-UniRule"/>
</dbReference>
<keyword evidence="4 8" id="KW-0648">Protein biosynthesis</keyword>
<name>A0A075G5W3_9ARCH</name>
<evidence type="ECO:0000256" key="3">
    <source>
        <dbReference type="ARBA" id="ARBA00022840"/>
    </source>
</evidence>
<dbReference type="CDD" id="cd00778">
    <property type="entry name" value="ProRS_core_arch_euk"/>
    <property type="match status" value="1"/>
</dbReference>
<accession>A0A075G5W3</accession>
<evidence type="ECO:0000256" key="4">
    <source>
        <dbReference type="ARBA" id="ARBA00022917"/>
    </source>
</evidence>
<dbReference type="CDD" id="cd00862">
    <property type="entry name" value="ProRS_anticodon_zinc"/>
    <property type="match status" value="1"/>
</dbReference>
<dbReference type="PROSITE" id="PS50862">
    <property type="entry name" value="AA_TRNA_LIGASE_II"/>
    <property type="match status" value="1"/>
</dbReference>
<comment type="catalytic activity">
    <reaction evidence="6 8">
        <text>tRNA(Pro) + L-proline + ATP = L-prolyl-tRNA(Pro) + AMP + diphosphate</text>
        <dbReference type="Rhea" id="RHEA:14305"/>
        <dbReference type="Rhea" id="RHEA-COMP:9700"/>
        <dbReference type="Rhea" id="RHEA-COMP:9702"/>
        <dbReference type="ChEBI" id="CHEBI:30616"/>
        <dbReference type="ChEBI" id="CHEBI:33019"/>
        <dbReference type="ChEBI" id="CHEBI:60039"/>
        <dbReference type="ChEBI" id="CHEBI:78442"/>
        <dbReference type="ChEBI" id="CHEBI:78532"/>
        <dbReference type="ChEBI" id="CHEBI:456215"/>
        <dbReference type="EC" id="6.1.1.15"/>
    </reaction>
</comment>
<evidence type="ECO:0000259" key="9">
    <source>
        <dbReference type="PROSITE" id="PS50862"/>
    </source>
</evidence>
<keyword evidence="1 8" id="KW-0436">Ligase</keyword>
<dbReference type="SUPFAM" id="SSF52954">
    <property type="entry name" value="Class II aaRS ABD-related"/>
    <property type="match status" value="1"/>
</dbReference>
<dbReference type="SUPFAM" id="SSF55681">
    <property type="entry name" value="Class II aaRS and biotin synthetases"/>
    <property type="match status" value="1"/>
</dbReference>
<dbReference type="GO" id="GO:0017101">
    <property type="term" value="C:aminoacyl-tRNA synthetase multienzyme complex"/>
    <property type="evidence" value="ECO:0007669"/>
    <property type="project" value="TreeGrafter"/>
</dbReference>
<evidence type="ECO:0000313" key="10">
    <source>
        <dbReference type="EMBL" id="AIE99390.1"/>
    </source>
</evidence>
<comment type="subunit">
    <text evidence="8">Homodimer.</text>
</comment>
<evidence type="ECO:0000256" key="5">
    <source>
        <dbReference type="ARBA" id="ARBA00023146"/>
    </source>
</evidence>
<evidence type="ECO:0000256" key="8">
    <source>
        <dbReference type="HAMAP-Rule" id="MF_01571"/>
    </source>
</evidence>
<dbReference type="InterPro" id="IPR036621">
    <property type="entry name" value="Anticodon-bd_dom_sf"/>
</dbReference>
<dbReference type="GO" id="GO:0004827">
    <property type="term" value="F:proline-tRNA ligase activity"/>
    <property type="evidence" value="ECO:0007669"/>
    <property type="project" value="UniProtKB-UniRule"/>
</dbReference>
<organism evidence="10">
    <name type="scientific">uncultured marine thaumarchaeote KM3_10_C07</name>
    <dbReference type="NCBI Taxonomy" id="1455986"/>
    <lineage>
        <taxon>Archaea</taxon>
        <taxon>Nitrososphaerota</taxon>
        <taxon>environmental samples</taxon>
    </lineage>
</organism>
<keyword evidence="5 8" id="KW-0030">Aminoacyl-tRNA synthetase</keyword>
<dbReference type="GO" id="GO:0005524">
    <property type="term" value="F:ATP binding"/>
    <property type="evidence" value="ECO:0007669"/>
    <property type="project" value="UniProtKB-UniRule"/>
</dbReference>
<dbReference type="InterPro" id="IPR017449">
    <property type="entry name" value="Pro-tRNA_synth_II"/>
</dbReference>
<dbReference type="SUPFAM" id="SSF64586">
    <property type="entry name" value="C-terminal domain of ProRS"/>
    <property type="match status" value="1"/>
</dbReference>
<dbReference type="SMART" id="SM00946">
    <property type="entry name" value="ProRS-C_1"/>
    <property type="match status" value="1"/>
</dbReference>
<dbReference type="EC" id="6.1.1.15" evidence="8"/>
<dbReference type="InterPro" id="IPR006195">
    <property type="entry name" value="aa-tRNA-synth_II"/>
</dbReference>
<gene>
    <name evidence="10" type="primary">PARS</name>
    <name evidence="8 10" type="synonym">proS</name>
</gene>
<keyword evidence="3 8" id="KW-0067">ATP-binding</keyword>
<dbReference type="Gene3D" id="3.30.110.30">
    <property type="entry name" value="C-terminal domain of ProRS"/>
    <property type="match status" value="1"/>
</dbReference>
<comment type="subcellular location">
    <subcellularLocation>
        <location evidence="8">Cytoplasm</location>
    </subcellularLocation>
</comment>
<evidence type="ECO:0000256" key="1">
    <source>
        <dbReference type="ARBA" id="ARBA00022598"/>
    </source>
</evidence>
<dbReference type="InterPro" id="IPR033721">
    <property type="entry name" value="ProRS_core_arch_euk"/>
</dbReference>
<dbReference type="InterPro" id="IPR002314">
    <property type="entry name" value="aa-tRNA-synt_IIb"/>
</dbReference>
<dbReference type="Pfam" id="PF09180">
    <property type="entry name" value="ProRS-C_1"/>
    <property type="match status" value="1"/>
</dbReference>
<comment type="domain">
    <text evidence="8">Consists of three domains: the N-terminal catalytic domain, the anticodon-binding domain and the C-terminal extension.</text>
</comment>
<dbReference type="GO" id="GO:0005737">
    <property type="term" value="C:cytoplasm"/>
    <property type="evidence" value="ECO:0007669"/>
    <property type="project" value="UniProtKB-SubCell"/>
</dbReference>
<dbReference type="FunFam" id="3.40.50.800:FF:000005">
    <property type="entry name" value="bifunctional glutamate/proline--tRNA ligase"/>
    <property type="match status" value="1"/>
</dbReference>
<dbReference type="NCBIfam" id="TIGR00408">
    <property type="entry name" value="proS_fam_I"/>
    <property type="match status" value="1"/>
</dbReference>
<evidence type="ECO:0000256" key="7">
    <source>
        <dbReference type="ARBA" id="ARBA00060806"/>
    </source>
</evidence>
<dbReference type="FunFam" id="3.30.930.10:FF:000037">
    <property type="entry name" value="Proline--tRNA ligase"/>
    <property type="match status" value="1"/>
</dbReference>
<dbReference type="Pfam" id="PF03129">
    <property type="entry name" value="HGTP_anticodon"/>
    <property type="match status" value="1"/>
</dbReference>
<comment type="similarity">
    <text evidence="7 8">Belongs to the class-II aminoacyl-tRNA synthetase family. ProS type 3 subfamily.</text>
</comment>
<dbReference type="Gene3D" id="3.40.50.800">
    <property type="entry name" value="Anticodon-binding domain"/>
    <property type="match status" value="1"/>
</dbReference>
<dbReference type="InterPro" id="IPR016061">
    <property type="entry name" value="Pro-tRNA_ligase_II_C"/>
</dbReference>
<reference evidence="10" key="1">
    <citation type="journal article" date="2014" name="Genome Biol. Evol.">
        <title>Pangenome evidence for extensive interdomain horizontal transfer affecting lineage core and shell genes in uncultured planktonic thaumarchaeota and euryarchaeota.</title>
        <authorList>
            <person name="Deschamps P."/>
            <person name="Zivanovic Y."/>
            <person name="Moreira D."/>
            <person name="Rodriguez-Valera F."/>
            <person name="Lopez-Garcia P."/>
        </authorList>
    </citation>
    <scope>NUCLEOTIDE SEQUENCE</scope>
</reference>
<dbReference type="Gene3D" id="3.30.930.10">
    <property type="entry name" value="Bira Bifunctional Protein, Domain 2"/>
    <property type="match status" value="1"/>
</dbReference>
<keyword evidence="2 8" id="KW-0547">Nucleotide-binding</keyword>
<dbReference type="EMBL" id="KF900562">
    <property type="protein sequence ID" value="AIE99390.1"/>
    <property type="molecule type" value="Genomic_DNA"/>
</dbReference>
<proteinExistence type="inferred from homology"/>
<evidence type="ECO:0000256" key="6">
    <source>
        <dbReference type="ARBA" id="ARBA00047671"/>
    </source>
</evidence>